<dbReference type="PANTHER" id="PTHR11098">
    <property type="entry name" value="NICOTINATE PHOSPHORIBOSYLTRANSFERASE"/>
    <property type="match status" value="1"/>
</dbReference>
<dbReference type="InterPro" id="IPR036068">
    <property type="entry name" value="Nicotinate_pribotase-like_C"/>
</dbReference>
<name>A0ABR1J9L4_9AGAR</name>
<dbReference type="Pfam" id="PF04095">
    <property type="entry name" value="NAPRTase"/>
    <property type="match status" value="1"/>
</dbReference>
<keyword evidence="4" id="KW-0597">Phosphoprotein</keyword>
<comment type="pathway">
    <text evidence="1 8">Cofactor biosynthesis; NAD(+) biosynthesis; nicotinate D-ribonucleotide from nicotinate: step 1/1.</text>
</comment>
<evidence type="ECO:0000259" key="9">
    <source>
        <dbReference type="Pfam" id="PF04095"/>
    </source>
</evidence>
<evidence type="ECO:0000256" key="1">
    <source>
        <dbReference type="ARBA" id="ARBA00004952"/>
    </source>
</evidence>
<comment type="caution">
    <text evidence="11">The sequence shown here is derived from an EMBL/GenBank/DDBJ whole genome shotgun (WGS) entry which is preliminary data.</text>
</comment>
<dbReference type="HAMAP" id="MF_00570">
    <property type="entry name" value="NAPRTase"/>
    <property type="match status" value="1"/>
</dbReference>
<protein>
    <recommendedName>
        <fullName evidence="3 8">Nicotinate phosphoribosyltransferase</fullName>
        <ecNumber evidence="3 8">6.3.4.21</ecNumber>
    </recommendedName>
</protein>
<comment type="similarity">
    <text evidence="2 8">Belongs to the NAPRTase family.</text>
</comment>
<evidence type="ECO:0000313" key="12">
    <source>
        <dbReference type="Proteomes" id="UP001498398"/>
    </source>
</evidence>
<dbReference type="InterPro" id="IPR007229">
    <property type="entry name" value="Nic_PRibTrfase-Fam"/>
</dbReference>
<keyword evidence="11" id="KW-0808">Transferase</keyword>
<accession>A0ABR1J9L4</accession>
<dbReference type="Proteomes" id="UP001498398">
    <property type="component" value="Unassembled WGS sequence"/>
</dbReference>
<comment type="function">
    <text evidence="8">Catalyzes the synthesis of beta-nicotinate D-ribonucleotide from nicotinate and 5-phospho-D-ribose 1-phosphate at the expense of ATP.</text>
</comment>
<evidence type="ECO:0000313" key="11">
    <source>
        <dbReference type="EMBL" id="KAK7454533.1"/>
    </source>
</evidence>
<evidence type="ECO:0000256" key="4">
    <source>
        <dbReference type="ARBA" id="ARBA00022553"/>
    </source>
</evidence>
<evidence type="ECO:0000259" key="10">
    <source>
        <dbReference type="Pfam" id="PF17767"/>
    </source>
</evidence>
<comment type="catalytic activity">
    <reaction evidence="7 8">
        <text>5-phospho-alpha-D-ribose 1-diphosphate + nicotinate + ATP + H2O = nicotinate beta-D-ribonucleotide + ADP + phosphate + diphosphate</text>
        <dbReference type="Rhea" id="RHEA:36163"/>
        <dbReference type="ChEBI" id="CHEBI:15377"/>
        <dbReference type="ChEBI" id="CHEBI:30616"/>
        <dbReference type="ChEBI" id="CHEBI:32544"/>
        <dbReference type="ChEBI" id="CHEBI:33019"/>
        <dbReference type="ChEBI" id="CHEBI:43474"/>
        <dbReference type="ChEBI" id="CHEBI:57502"/>
        <dbReference type="ChEBI" id="CHEBI:58017"/>
        <dbReference type="ChEBI" id="CHEBI:456216"/>
        <dbReference type="EC" id="6.3.4.21"/>
    </reaction>
</comment>
<organism evidence="11 12">
    <name type="scientific">Marasmiellus scandens</name>
    <dbReference type="NCBI Taxonomy" id="2682957"/>
    <lineage>
        <taxon>Eukaryota</taxon>
        <taxon>Fungi</taxon>
        <taxon>Dikarya</taxon>
        <taxon>Basidiomycota</taxon>
        <taxon>Agaricomycotina</taxon>
        <taxon>Agaricomycetes</taxon>
        <taxon>Agaricomycetidae</taxon>
        <taxon>Agaricales</taxon>
        <taxon>Marasmiineae</taxon>
        <taxon>Omphalotaceae</taxon>
        <taxon>Marasmiellus</taxon>
    </lineage>
</organism>
<dbReference type="PANTHER" id="PTHR11098:SF1">
    <property type="entry name" value="NICOTINATE PHOSPHORIBOSYLTRANSFERASE"/>
    <property type="match status" value="1"/>
</dbReference>
<evidence type="ECO:0000256" key="8">
    <source>
        <dbReference type="RuleBase" id="RU003838"/>
    </source>
</evidence>
<feature type="domain" description="Nicotinate/nicotinamide phosphoribosyltransferase" evidence="9">
    <location>
        <begin position="175"/>
        <end position="414"/>
    </location>
</feature>
<keyword evidence="5 8" id="KW-0436">Ligase</keyword>
<dbReference type="SUPFAM" id="SSF51690">
    <property type="entry name" value="Nicotinate/Quinolinate PRTase C-terminal domain-like"/>
    <property type="match status" value="1"/>
</dbReference>
<dbReference type="PIRSF" id="PIRSF000484">
    <property type="entry name" value="NAPRT"/>
    <property type="match status" value="1"/>
</dbReference>
<gene>
    <name evidence="11" type="primary">NPT1</name>
    <name evidence="11" type="ORF">VKT23_011287</name>
</gene>
<proteinExistence type="inferred from homology"/>
<dbReference type="Pfam" id="PF17767">
    <property type="entry name" value="NAPRTase_N"/>
    <property type="match status" value="1"/>
</dbReference>
<dbReference type="EC" id="6.3.4.21" evidence="3 8"/>
<sequence length="415" mass="46862">MALVLPKSILDTDLYKLTMQQAVLQHFPDVDASYQFTNRSKSSMPFTRECFQFFKESINDFSRLHLTPDERKWLSEACPFFTQEYLDYLQDYRFNPDQVHVKFIPLNSDDYEPTAQGHIEITARGPWKETILWEVPLMACLSEAYFSTVDVDWSYDGQPEKAYEKGRALLEAGCTFSEFGTRRRRSFHTQDIVVAAVVRASKEIQGKGRLSGTSNVHLAQKYGIAPIGTVAHEWFMGIGAIKGYEKVHEIALETWETTYSTSLLLALTDTYSSKAFFDSLSKNPERARIWHGLRQDSGDPFTFGPRAKQVYESLGIDHRDKMIIYSDALDLEKALKLKQQADELGFKSSFGIGTFLTNDFSKASDPGTKSKALNIVIKLSSVNGKPCVKISDDLTKNTGDKGTVEAVKKLFGLPV</sequence>
<dbReference type="InterPro" id="IPR006406">
    <property type="entry name" value="Nic_PRibTrfase"/>
</dbReference>
<dbReference type="GO" id="GO:0004516">
    <property type="term" value="F:nicotinate phosphoribosyltransferase activity"/>
    <property type="evidence" value="ECO:0007669"/>
    <property type="project" value="UniProtKB-EC"/>
</dbReference>
<dbReference type="Gene3D" id="3.20.140.10">
    <property type="entry name" value="nicotinate phosphoribosyltransferase"/>
    <property type="match status" value="1"/>
</dbReference>
<dbReference type="NCBIfam" id="TIGR01514">
    <property type="entry name" value="NAPRTase"/>
    <property type="match status" value="1"/>
</dbReference>
<dbReference type="InterPro" id="IPR041525">
    <property type="entry name" value="N/Namide_PRibTrfase"/>
</dbReference>
<keyword evidence="12" id="KW-1185">Reference proteome</keyword>
<keyword evidence="11" id="KW-0328">Glycosyltransferase</keyword>
<evidence type="ECO:0000256" key="2">
    <source>
        <dbReference type="ARBA" id="ARBA00010897"/>
    </source>
</evidence>
<evidence type="ECO:0000256" key="3">
    <source>
        <dbReference type="ARBA" id="ARBA00013236"/>
    </source>
</evidence>
<evidence type="ECO:0000256" key="7">
    <source>
        <dbReference type="ARBA" id="ARBA00048668"/>
    </source>
</evidence>
<dbReference type="InterPro" id="IPR040727">
    <property type="entry name" value="NAPRTase_N"/>
</dbReference>
<feature type="domain" description="Nicotinate phosphoribosyltransferase N-terminal" evidence="10">
    <location>
        <begin position="10"/>
        <end position="142"/>
    </location>
</feature>
<reference evidence="11 12" key="1">
    <citation type="submission" date="2024-01" db="EMBL/GenBank/DDBJ databases">
        <title>A draft genome for the cacao thread blight pathogen Marasmiellus scandens.</title>
        <authorList>
            <person name="Baruah I.K."/>
            <person name="Leung J."/>
            <person name="Bukari Y."/>
            <person name="Amoako-Attah I."/>
            <person name="Meinhardt L.W."/>
            <person name="Bailey B.A."/>
            <person name="Cohen S.P."/>
        </authorList>
    </citation>
    <scope>NUCLEOTIDE SEQUENCE [LARGE SCALE GENOMIC DNA]</scope>
    <source>
        <strain evidence="11 12">GH-19</strain>
    </source>
</reference>
<dbReference type="SUPFAM" id="SSF54675">
    <property type="entry name" value="Nicotinate/Quinolinate PRTase N-terminal domain-like"/>
    <property type="match status" value="1"/>
</dbReference>
<keyword evidence="6 8" id="KW-0662">Pyridine nucleotide biosynthesis</keyword>
<evidence type="ECO:0000256" key="5">
    <source>
        <dbReference type="ARBA" id="ARBA00022598"/>
    </source>
</evidence>
<dbReference type="NCBIfam" id="NF003704">
    <property type="entry name" value="PRK05321.1"/>
    <property type="match status" value="1"/>
</dbReference>
<comment type="PTM">
    <text evidence="8">Transiently phosphorylated on a His residue during the reaction cycle. Phosphorylation strongly increases the affinity for substrates and increases the rate of nicotinate D-ribonucleotide production. Dephosphorylation regenerates the low-affinity form of the enzyme, leading to product release.</text>
</comment>
<dbReference type="EMBL" id="JBANRG010000024">
    <property type="protein sequence ID" value="KAK7454533.1"/>
    <property type="molecule type" value="Genomic_DNA"/>
</dbReference>
<evidence type="ECO:0000256" key="6">
    <source>
        <dbReference type="ARBA" id="ARBA00022642"/>
    </source>
</evidence>
<dbReference type="GO" id="GO:0016757">
    <property type="term" value="F:glycosyltransferase activity"/>
    <property type="evidence" value="ECO:0007669"/>
    <property type="project" value="UniProtKB-KW"/>
</dbReference>